<dbReference type="Pfam" id="PF09732">
    <property type="entry name" value="CactinC_cactus"/>
    <property type="match status" value="1"/>
</dbReference>
<evidence type="ECO:0000259" key="6">
    <source>
        <dbReference type="Pfam" id="PF10312"/>
    </source>
</evidence>
<proteinExistence type="inferred from homology"/>
<evidence type="ECO:0000259" key="5">
    <source>
        <dbReference type="Pfam" id="PF09732"/>
    </source>
</evidence>
<dbReference type="GO" id="GO:0045292">
    <property type="term" value="P:mRNA cis splicing, via spliceosome"/>
    <property type="evidence" value="ECO:0007669"/>
    <property type="project" value="TreeGrafter"/>
</dbReference>
<evidence type="ECO:0000256" key="3">
    <source>
        <dbReference type="SAM" id="Coils"/>
    </source>
</evidence>
<reference evidence="7 8" key="1">
    <citation type="submission" date="2020-12" db="EMBL/GenBank/DDBJ databases">
        <title>Metabolic potential, ecology and presence of endohyphal bacteria is reflected in genomic diversity of Mucoromycotina.</title>
        <authorList>
            <person name="Muszewska A."/>
            <person name="Okrasinska A."/>
            <person name="Steczkiewicz K."/>
            <person name="Drgas O."/>
            <person name="Orlowska M."/>
            <person name="Perlinska-Lenart U."/>
            <person name="Aleksandrzak-Piekarczyk T."/>
            <person name="Szatraj K."/>
            <person name="Zielenkiewicz U."/>
            <person name="Pilsyk S."/>
            <person name="Malc E."/>
            <person name="Mieczkowski P."/>
            <person name="Kruszewska J.S."/>
            <person name="Biernat P."/>
            <person name="Pawlowska J."/>
        </authorList>
    </citation>
    <scope>NUCLEOTIDE SEQUENCE [LARGE SCALE GENOMIC DNA]</scope>
    <source>
        <strain evidence="7 8">CBS 142.35</strain>
    </source>
</reference>
<dbReference type="EMBL" id="JAEPRB010000320">
    <property type="protein sequence ID" value="KAG2217165.1"/>
    <property type="molecule type" value="Genomic_DNA"/>
</dbReference>
<feature type="compositionally biased region" description="Basic residues" evidence="4">
    <location>
        <begin position="1"/>
        <end position="12"/>
    </location>
</feature>
<comment type="similarity">
    <text evidence="1">Belongs to the CACTIN family.</text>
</comment>
<evidence type="ECO:0000256" key="2">
    <source>
        <dbReference type="ARBA" id="ARBA00034534"/>
    </source>
</evidence>
<feature type="compositionally biased region" description="Basic residues" evidence="4">
    <location>
        <begin position="24"/>
        <end position="33"/>
    </location>
</feature>
<dbReference type="PANTHER" id="PTHR21737:SF4">
    <property type="entry name" value="SPLICING FACTOR CACTIN"/>
    <property type="match status" value="1"/>
</dbReference>
<evidence type="ECO:0000313" key="8">
    <source>
        <dbReference type="Proteomes" id="UP000646827"/>
    </source>
</evidence>
<sequence length="654" mass="78498">MPRSPDRRRHRSPSPDKYRDERKRDKKRKHKHRSESPDNDDDRKRRRHKEKKKSKKERYYYEEVVEEEEEEKPDNSRLEHLGYSNVNNPFNDINLESKFVWSKKKQHDRKKFGKNTEEIRRKEMERKRETEEELAKLNKRRAEREVEMQLREEEAMRMQREAELAQMGDWETKEEEFHLEQAKRRAEIRIKEGRAKPIDILAMNLRLANEPDKVEEDVELEIDLEEPYTIFDNLTLDETEELHKDIQMHLSLEKNEQTLEFWRALIVVAEDKVNKLQKDATQRAATGVSEGVQEDVDRVLSGKSYDQLCVLQNHIMNKLSSNEPVDVEYWENLLSELVVYKAKAKLTDMHQELLAKRLNQLRSKQREEAQKVQEELQRVLEQENVEVHGRGVESGEGMEMEPVDQTLMEEQDRRAFEQEDKEEEQTILIEKYERSMSPEPFEHLSREDRDKKIVDPADDLKELMEQRRKVLAAKIIPVRHKPKEEPTSNEPQDDSIASAALFEQEAAKGIDEDEAIFNIEAELAKQTYMWQDKYRPRKPRYFNRVHTGYEWNKYNQTHYDHDNPPPKVVQGYKFNIFYPDLIDKSVAPTYFIEKDPESPETVMIRFRAGPPYEDIAFRIVNREWEYSHKKGFKCSFDRGVLSLWFHFKRQFYRK</sequence>
<comment type="caution">
    <text evidence="7">The sequence shown here is derived from an EMBL/GenBank/DDBJ whole genome shotgun (WGS) entry which is preliminary data.</text>
</comment>
<protein>
    <recommendedName>
        <fullName evidence="2">Splicing factor Cactin</fullName>
    </recommendedName>
</protein>
<feature type="region of interest" description="Disordered" evidence="4">
    <location>
        <begin position="1"/>
        <end position="90"/>
    </location>
</feature>
<feature type="coiled-coil region" evidence="3">
    <location>
        <begin position="114"/>
        <end position="159"/>
    </location>
</feature>
<dbReference type="OrthoDB" id="265955at2759"/>
<organism evidence="7 8">
    <name type="scientific">Circinella minor</name>
    <dbReference type="NCBI Taxonomy" id="1195481"/>
    <lineage>
        <taxon>Eukaryota</taxon>
        <taxon>Fungi</taxon>
        <taxon>Fungi incertae sedis</taxon>
        <taxon>Mucoromycota</taxon>
        <taxon>Mucoromycotina</taxon>
        <taxon>Mucoromycetes</taxon>
        <taxon>Mucorales</taxon>
        <taxon>Lichtheimiaceae</taxon>
        <taxon>Circinella</taxon>
    </lineage>
</organism>
<evidence type="ECO:0000256" key="1">
    <source>
        <dbReference type="ARBA" id="ARBA00006895"/>
    </source>
</evidence>
<keyword evidence="8" id="KW-1185">Reference proteome</keyword>
<dbReference type="GO" id="GO:0005737">
    <property type="term" value="C:cytoplasm"/>
    <property type="evidence" value="ECO:0007669"/>
    <property type="project" value="TreeGrafter"/>
</dbReference>
<name>A0A8H7RUT2_9FUNG</name>
<dbReference type="Pfam" id="PF10312">
    <property type="entry name" value="Cactin_mid"/>
    <property type="match status" value="1"/>
</dbReference>
<feature type="domain" description="Splicing factor cactin central" evidence="6">
    <location>
        <begin position="160"/>
        <end position="350"/>
    </location>
</feature>
<dbReference type="Proteomes" id="UP000646827">
    <property type="component" value="Unassembled WGS sequence"/>
</dbReference>
<dbReference type="SMART" id="SM01050">
    <property type="entry name" value="CactinC_cactus"/>
    <property type="match status" value="1"/>
</dbReference>
<dbReference type="InterPro" id="IPR018816">
    <property type="entry name" value="Cactin_central"/>
</dbReference>
<dbReference type="PANTHER" id="PTHR21737">
    <property type="entry name" value="POLYGLUTAMINE BINDING PROTEIN 1/MARVEL MEMBRANE-ASSOCIATING DOMAIN CONTAINING 3"/>
    <property type="match status" value="1"/>
</dbReference>
<feature type="domain" description="Splicing factor Cactin C-terminal" evidence="5">
    <location>
        <begin position="530"/>
        <end position="654"/>
    </location>
</feature>
<dbReference type="GO" id="GO:0005681">
    <property type="term" value="C:spliceosomal complex"/>
    <property type="evidence" value="ECO:0007669"/>
    <property type="project" value="TreeGrafter"/>
</dbReference>
<feature type="compositionally biased region" description="Basic and acidic residues" evidence="4">
    <location>
        <begin position="13"/>
        <end position="23"/>
    </location>
</feature>
<accession>A0A8H7RUT2</accession>
<feature type="compositionally biased region" description="Acidic residues" evidence="4">
    <location>
        <begin position="63"/>
        <end position="72"/>
    </location>
</feature>
<evidence type="ECO:0000313" key="7">
    <source>
        <dbReference type="EMBL" id="KAG2217165.1"/>
    </source>
</evidence>
<feature type="coiled-coil region" evidence="3">
    <location>
        <begin position="355"/>
        <end position="386"/>
    </location>
</feature>
<dbReference type="InterPro" id="IPR019134">
    <property type="entry name" value="Cactin_C"/>
</dbReference>
<feature type="compositionally biased region" description="Basic residues" evidence="4">
    <location>
        <begin position="44"/>
        <end position="56"/>
    </location>
</feature>
<dbReference type="AlphaFoldDB" id="A0A8H7RUT2"/>
<keyword evidence="3" id="KW-0175">Coiled coil</keyword>
<evidence type="ECO:0000256" key="4">
    <source>
        <dbReference type="SAM" id="MobiDB-lite"/>
    </source>
</evidence>
<gene>
    <name evidence="7" type="ORF">INT45_003589</name>
</gene>